<evidence type="ECO:0000313" key="4">
    <source>
        <dbReference type="EMBL" id="OJJ54891.1"/>
    </source>
</evidence>
<dbReference type="OrthoDB" id="6614653at2759"/>
<dbReference type="AlphaFoldDB" id="A0A1L9T6A1"/>
<dbReference type="GeneID" id="63768824"/>
<accession>A0A1L9T6A1</accession>
<dbReference type="GO" id="GO:0031956">
    <property type="term" value="F:medium-chain fatty acid-CoA ligase activity"/>
    <property type="evidence" value="ECO:0007669"/>
    <property type="project" value="TreeGrafter"/>
</dbReference>
<evidence type="ECO:0000259" key="2">
    <source>
        <dbReference type="Pfam" id="PF00501"/>
    </source>
</evidence>
<dbReference type="InterPro" id="IPR045851">
    <property type="entry name" value="AMP-bd_C_sf"/>
</dbReference>
<protein>
    <recommendedName>
        <fullName evidence="6">AMP-dependent synthetase/ligase domain-containing protein</fullName>
    </recommendedName>
</protein>
<dbReference type="EMBL" id="KV878593">
    <property type="protein sequence ID" value="OJJ54891.1"/>
    <property type="molecule type" value="Genomic_DNA"/>
</dbReference>
<dbReference type="VEuPathDB" id="FungiDB:ASPSYDRAFT_92929"/>
<evidence type="ECO:0000259" key="3">
    <source>
        <dbReference type="Pfam" id="PF13193"/>
    </source>
</evidence>
<dbReference type="InterPro" id="IPR042099">
    <property type="entry name" value="ANL_N_sf"/>
</dbReference>
<name>A0A1L9T6A1_9EURO</name>
<proteinExistence type="inferred from homology"/>
<comment type="similarity">
    <text evidence="1">Belongs to the ATP-dependent AMP-binding enzyme family.</text>
</comment>
<evidence type="ECO:0008006" key="6">
    <source>
        <dbReference type="Google" id="ProtNLM"/>
    </source>
</evidence>
<dbReference type="Gene3D" id="3.30.300.30">
    <property type="match status" value="1"/>
</dbReference>
<reference evidence="5" key="1">
    <citation type="journal article" date="2017" name="Genome Biol.">
        <title>Comparative genomics reveals high biological diversity and specific adaptations in the industrially and medically important fungal genus Aspergillus.</title>
        <authorList>
            <person name="de Vries R.P."/>
            <person name="Riley R."/>
            <person name="Wiebenga A."/>
            <person name="Aguilar-Osorio G."/>
            <person name="Amillis S."/>
            <person name="Uchima C.A."/>
            <person name="Anderluh G."/>
            <person name="Asadollahi M."/>
            <person name="Askin M."/>
            <person name="Barry K."/>
            <person name="Battaglia E."/>
            <person name="Bayram O."/>
            <person name="Benocci T."/>
            <person name="Braus-Stromeyer S.A."/>
            <person name="Caldana C."/>
            <person name="Canovas D."/>
            <person name="Cerqueira G.C."/>
            <person name="Chen F."/>
            <person name="Chen W."/>
            <person name="Choi C."/>
            <person name="Clum A."/>
            <person name="Dos Santos R.A."/>
            <person name="Damasio A.R."/>
            <person name="Diallinas G."/>
            <person name="Emri T."/>
            <person name="Fekete E."/>
            <person name="Flipphi M."/>
            <person name="Freyberg S."/>
            <person name="Gallo A."/>
            <person name="Gournas C."/>
            <person name="Habgood R."/>
            <person name="Hainaut M."/>
            <person name="Harispe M.L."/>
            <person name="Henrissat B."/>
            <person name="Hilden K.S."/>
            <person name="Hope R."/>
            <person name="Hossain A."/>
            <person name="Karabika E."/>
            <person name="Karaffa L."/>
            <person name="Karanyi Z."/>
            <person name="Krasevec N."/>
            <person name="Kuo A."/>
            <person name="Kusch H."/>
            <person name="LaButti K."/>
            <person name="Lagendijk E.L."/>
            <person name="Lapidus A."/>
            <person name="Levasseur A."/>
            <person name="Lindquist E."/>
            <person name="Lipzen A."/>
            <person name="Logrieco A.F."/>
            <person name="MacCabe A."/>
            <person name="Maekelae M.R."/>
            <person name="Malavazi I."/>
            <person name="Melin P."/>
            <person name="Meyer V."/>
            <person name="Mielnichuk N."/>
            <person name="Miskei M."/>
            <person name="Molnar A.P."/>
            <person name="Mule G."/>
            <person name="Ngan C.Y."/>
            <person name="Orejas M."/>
            <person name="Orosz E."/>
            <person name="Ouedraogo J.P."/>
            <person name="Overkamp K.M."/>
            <person name="Park H.-S."/>
            <person name="Perrone G."/>
            <person name="Piumi F."/>
            <person name="Punt P.J."/>
            <person name="Ram A.F."/>
            <person name="Ramon A."/>
            <person name="Rauscher S."/>
            <person name="Record E."/>
            <person name="Riano-Pachon D.M."/>
            <person name="Robert V."/>
            <person name="Roehrig J."/>
            <person name="Ruller R."/>
            <person name="Salamov A."/>
            <person name="Salih N.S."/>
            <person name="Samson R.A."/>
            <person name="Sandor E."/>
            <person name="Sanguinetti M."/>
            <person name="Schuetze T."/>
            <person name="Sepcic K."/>
            <person name="Shelest E."/>
            <person name="Sherlock G."/>
            <person name="Sophianopoulou V."/>
            <person name="Squina F.M."/>
            <person name="Sun H."/>
            <person name="Susca A."/>
            <person name="Todd R.B."/>
            <person name="Tsang A."/>
            <person name="Unkles S.E."/>
            <person name="van de Wiele N."/>
            <person name="van Rossen-Uffink D."/>
            <person name="Oliveira J.V."/>
            <person name="Vesth T.C."/>
            <person name="Visser J."/>
            <person name="Yu J.-H."/>
            <person name="Zhou M."/>
            <person name="Andersen M.R."/>
            <person name="Archer D.B."/>
            <person name="Baker S.E."/>
            <person name="Benoit I."/>
            <person name="Brakhage A.A."/>
            <person name="Braus G.H."/>
            <person name="Fischer R."/>
            <person name="Frisvad J.C."/>
            <person name="Goldman G.H."/>
            <person name="Houbraken J."/>
            <person name="Oakley B."/>
            <person name="Pocsi I."/>
            <person name="Scazzocchio C."/>
            <person name="Seiboth B."/>
            <person name="vanKuyk P.A."/>
            <person name="Wortman J."/>
            <person name="Dyer P.S."/>
            <person name="Grigoriev I.V."/>
        </authorList>
    </citation>
    <scope>NUCLEOTIDE SEQUENCE [LARGE SCALE GENOMIC DNA]</scope>
    <source>
        <strain evidence="5">CBS 593.65</strain>
    </source>
</reference>
<dbReference type="Proteomes" id="UP000184356">
    <property type="component" value="Unassembled WGS sequence"/>
</dbReference>
<dbReference type="RefSeq" id="XP_040698697.1">
    <property type="nucleotide sequence ID" value="XM_040852751.1"/>
</dbReference>
<dbReference type="InterPro" id="IPR025110">
    <property type="entry name" value="AMP-bd_C"/>
</dbReference>
<dbReference type="SUPFAM" id="SSF56801">
    <property type="entry name" value="Acetyl-CoA synthetase-like"/>
    <property type="match status" value="1"/>
</dbReference>
<dbReference type="Gene3D" id="3.40.50.12780">
    <property type="entry name" value="N-terminal domain of ligase-like"/>
    <property type="match status" value="1"/>
</dbReference>
<gene>
    <name evidence="4" type="ORF">ASPSYDRAFT_92929</name>
</gene>
<feature type="domain" description="AMP-binding enzyme C-terminal" evidence="3">
    <location>
        <begin position="452"/>
        <end position="527"/>
    </location>
</feature>
<dbReference type="Pfam" id="PF13193">
    <property type="entry name" value="AMP-binding_C"/>
    <property type="match status" value="1"/>
</dbReference>
<organism evidence="4 5">
    <name type="scientific">Aspergillus sydowii CBS 593.65</name>
    <dbReference type="NCBI Taxonomy" id="1036612"/>
    <lineage>
        <taxon>Eukaryota</taxon>
        <taxon>Fungi</taxon>
        <taxon>Dikarya</taxon>
        <taxon>Ascomycota</taxon>
        <taxon>Pezizomycotina</taxon>
        <taxon>Eurotiomycetes</taxon>
        <taxon>Eurotiomycetidae</taxon>
        <taxon>Eurotiales</taxon>
        <taxon>Aspergillaceae</taxon>
        <taxon>Aspergillus</taxon>
        <taxon>Aspergillus subgen. Nidulantes</taxon>
    </lineage>
</organism>
<dbReference type="PANTHER" id="PTHR43201">
    <property type="entry name" value="ACYL-COA SYNTHETASE"/>
    <property type="match status" value="1"/>
</dbReference>
<dbReference type="GO" id="GO:0006631">
    <property type="term" value="P:fatty acid metabolic process"/>
    <property type="evidence" value="ECO:0007669"/>
    <property type="project" value="TreeGrafter"/>
</dbReference>
<feature type="domain" description="AMP-dependent synthetase/ligase" evidence="2">
    <location>
        <begin position="36"/>
        <end position="399"/>
    </location>
</feature>
<dbReference type="PANTHER" id="PTHR43201:SF8">
    <property type="entry name" value="ACYL-COA SYNTHETASE FAMILY MEMBER 3"/>
    <property type="match status" value="1"/>
</dbReference>
<evidence type="ECO:0000256" key="1">
    <source>
        <dbReference type="ARBA" id="ARBA00006432"/>
    </source>
</evidence>
<evidence type="ECO:0000313" key="5">
    <source>
        <dbReference type="Proteomes" id="UP000184356"/>
    </source>
</evidence>
<sequence>MALNSPPSLAQHVGDSILPSFPVFNRLLFLALKSNHLAINDVTYGDRATYEELLSDVLHLRNAIRNSLNPSLQAKLLRGDRVCINILAPGGYEFSVAFLAVAALGAIIVPISVAVPLEEAIYFANTCRSVAIVCASKYTSLAQEVSSQLRASHEPNFTTFQVRPHLGKSLIPAEKVVISSDHSLDYASPGLAIFTSGTSGPPKCAVRRRAFLDMMAHGIAQLYDLSEGDVVLHTLPVHHATGIGISFMPFLLAGATIEFQSSGFNPAQIWERWRKGGLTVFSGVPTMYLRLMKHYEEVLSQRADVSEYASAAGAFRLMISGSAALPFSLQVRWQSLLQGKRILERYGATEFGSVFSVRPGDMNNPDGSVGRVFPGVEVKLSNGDEGEILVKSPHMFSEYMFDPKATTAAFTPDGWYRTGDVGRREGDYYFILGRASIDIIKSGGYKISALDIEREILGLPYVSEVMVVGVEDEEFGQRVAAAVVLNKNTFPLSISKLRADLRSRLAGYKLPTVLRVASELPKSPSGKVVKKTLKKQFFPEGGHPDIQSWSFVKSKM</sequence>
<dbReference type="STRING" id="1036612.A0A1L9T6A1"/>
<keyword evidence="5" id="KW-1185">Reference proteome</keyword>
<dbReference type="Pfam" id="PF00501">
    <property type="entry name" value="AMP-binding"/>
    <property type="match status" value="1"/>
</dbReference>
<dbReference type="InterPro" id="IPR000873">
    <property type="entry name" value="AMP-dep_synth/lig_dom"/>
</dbReference>